<feature type="domain" description="Metallo-beta-lactamase" evidence="1">
    <location>
        <begin position="38"/>
        <end position="255"/>
    </location>
</feature>
<dbReference type="Proteomes" id="UP000599109">
    <property type="component" value="Unassembled WGS sequence"/>
</dbReference>
<keyword evidence="3" id="KW-1185">Reference proteome</keyword>
<dbReference type="RefSeq" id="WP_201675887.1">
    <property type="nucleotide sequence ID" value="NZ_JAEQNE010000005.1"/>
</dbReference>
<proteinExistence type="predicted"/>
<dbReference type="InterPro" id="IPR050662">
    <property type="entry name" value="Sec-metab_biosynth-thioest"/>
</dbReference>
<evidence type="ECO:0000259" key="1">
    <source>
        <dbReference type="SMART" id="SM00849"/>
    </source>
</evidence>
<dbReference type="InterPro" id="IPR036866">
    <property type="entry name" value="RibonucZ/Hydroxyglut_hydro"/>
</dbReference>
<dbReference type="PANTHER" id="PTHR23131">
    <property type="entry name" value="ENDORIBONUCLEASE LACTB2"/>
    <property type="match status" value="1"/>
</dbReference>
<sequence length="344" mass="38938">MLYESLQYPQAVPEPGRFTTVAPGVHWIRLPMPFRLNHINVWGLEDGDGWTLVDTGVRTEETTAAWQQLLAAPPFDGPLKRIVVTHMHPDHIGMAGWLSRKSGARLWISRLEYLACRVLVSDTSRDAPPDALRFFQQAGWSTDAVDEYRARFGNFGKNIHALPDSFRRIVDRETIRIGRYDWEVVAGKGHSPEHSCLYSRELKLLISGDQVLPKISSNVSVHPIEPDANPMADWLDSLTVLEQRVPDDVLVLPAHNECFHGLHARIAQLREGHASSFARLREVLREPRRVPDTFEALFKRPIREPDGHVFAMATGEAVACLNYLMDTGEVRKELRDGVAWYSIA</sequence>
<protein>
    <submittedName>
        <fullName evidence="2">MBL fold metallo-hydrolase</fullName>
    </submittedName>
</protein>
<dbReference type="Pfam" id="PF00753">
    <property type="entry name" value="Lactamase_B"/>
    <property type="match status" value="1"/>
</dbReference>
<name>A0A936Z1Z8_9BURK</name>
<reference evidence="2 3" key="1">
    <citation type="journal article" date="2017" name="Int. J. Syst. Evol. Microbiol.">
        <title>Ramlibacter monticola sp. nov., isolated from forest soil.</title>
        <authorList>
            <person name="Chaudhary D.K."/>
            <person name="Kim J."/>
        </authorList>
    </citation>
    <scope>NUCLEOTIDE SEQUENCE [LARGE SCALE GENOMIC DNA]</scope>
    <source>
        <strain evidence="2 3">KACC 19175</strain>
    </source>
</reference>
<dbReference type="SUPFAM" id="SSF56281">
    <property type="entry name" value="Metallo-hydrolase/oxidoreductase"/>
    <property type="match status" value="1"/>
</dbReference>
<organism evidence="2 3">
    <name type="scientific">Ramlibacter monticola</name>
    <dbReference type="NCBI Taxonomy" id="1926872"/>
    <lineage>
        <taxon>Bacteria</taxon>
        <taxon>Pseudomonadati</taxon>
        <taxon>Pseudomonadota</taxon>
        <taxon>Betaproteobacteria</taxon>
        <taxon>Burkholderiales</taxon>
        <taxon>Comamonadaceae</taxon>
        <taxon>Ramlibacter</taxon>
    </lineage>
</organism>
<dbReference type="Gene3D" id="3.60.15.10">
    <property type="entry name" value="Ribonuclease Z/Hydroxyacylglutathione hydrolase-like"/>
    <property type="match status" value="1"/>
</dbReference>
<dbReference type="InterPro" id="IPR001279">
    <property type="entry name" value="Metallo-B-lactamas"/>
</dbReference>
<comment type="caution">
    <text evidence="2">The sequence shown here is derived from an EMBL/GenBank/DDBJ whole genome shotgun (WGS) entry which is preliminary data.</text>
</comment>
<evidence type="ECO:0000313" key="3">
    <source>
        <dbReference type="Proteomes" id="UP000599109"/>
    </source>
</evidence>
<evidence type="ECO:0000313" key="2">
    <source>
        <dbReference type="EMBL" id="MBL0393208.1"/>
    </source>
</evidence>
<dbReference type="PANTHER" id="PTHR23131:SF4">
    <property type="entry name" value="METALLO-BETA-LACTAMASE SUPERFAMILY POTEIN"/>
    <property type="match status" value="1"/>
</dbReference>
<gene>
    <name evidence="2" type="ORF">JJ685_18865</name>
</gene>
<dbReference type="AlphaFoldDB" id="A0A936Z1Z8"/>
<accession>A0A936Z1Z8</accession>
<dbReference type="SMART" id="SM00849">
    <property type="entry name" value="Lactamase_B"/>
    <property type="match status" value="1"/>
</dbReference>
<dbReference type="EMBL" id="JAEQNE010000005">
    <property type="protein sequence ID" value="MBL0393208.1"/>
    <property type="molecule type" value="Genomic_DNA"/>
</dbReference>